<dbReference type="SUPFAM" id="SSF54534">
    <property type="entry name" value="FKBP-like"/>
    <property type="match status" value="1"/>
</dbReference>
<name>A0A6B2NUS0_9RHOB</name>
<dbReference type="InterPro" id="IPR000297">
    <property type="entry name" value="PPIase_PpiC"/>
</dbReference>
<sequence>MPKGFTFLPSLALALVLALPVSAETKAEAGTVVARVNGEEITLGHMIIARATLPQQYQQLPDEVLFEGILDQLIQQTLLKQVQNGRTPLQVVLSLENEERSLLAGETIDQIMASVTTDEALQTAYDAKYADGFGEDEFNASHILVPSEDEAKAVKDLIDNGADFAATAREKSTGPSGPNGGELGWFGAGAMVPEFEAAVMELEVGKVSVPVQTQFGWHVIKLNDKRKSTAPELDEVREELAGQIQQDAIEARLADLTRDGNIEKPDLGGIGPDVLRQFELVQE</sequence>
<evidence type="ECO:0000256" key="3">
    <source>
        <dbReference type="ARBA" id="ARBA00013194"/>
    </source>
</evidence>
<proteinExistence type="inferred from homology"/>
<dbReference type="PROSITE" id="PS50198">
    <property type="entry name" value="PPIC_PPIASE_2"/>
    <property type="match status" value="1"/>
</dbReference>
<dbReference type="Pfam" id="PF00639">
    <property type="entry name" value="Rotamase"/>
    <property type="match status" value="1"/>
</dbReference>
<dbReference type="InterPro" id="IPR046357">
    <property type="entry name" value="PPIase_dom_sf"/>
</dbReference>
<evidence type="ECO:0000256" key="1">
    <source>
        <dbReference type="ARBA" id="ARBA00000971"/>
    </source>
</evidence>
<keyword evidence="9" id="KW-0732">Signal</keyword>
<dbReference type="Gene3D" id="3.10.50.40">
    <property type="match status" value="1"/>
</dbReference>
<dbReference type="InterPro" id="IPR027304">
    <property type="entry name" value="Trigger_fact/SurA_dom_sf"/>
</dbReference>
<dbReference type="PANTHER" id="PTHR47245">
    <property type="entry name" value="PEPTIDYLPROLYL ISOMERASE"/>
    <property type="match status" value="1"/>
</dbReference>
<evidence type="ECO:0000256" key="7">
    <source>
        <dbReference type="ARBA" id="ARBA00031484"/>
    </source>
</evidence>
<dbReference type="RefSeq" id="WP_164131501.1">
    <property type="nucleotide sequence ID" value="NZ_JAAGOX010000032.1"/>
</dbReference>
<keyword evidence="5 8" id="KW-0697">Rotamase</keyword>
<keyword evidence="8 11" id="KW-0413">Isomerase</keyword>
<dbReference type="GO" id="GO:0003755">
    <property type="term" value="F:peptidyl-prolyl cis-trans isomerase activity"/>
    <property type="evidence" value="ECO:0007669"/>
    <property type="project" value="UniProtKB-KW"/>
</dbReference>
<gene>
    <name evidence="11" type="ORF">G0P99_16080</name>
</gene>
<feature type="signal peptide" evidence="9">
    <location>
        <begin position="1"/>
        <end position="23"/>
    </location>
</feature>
<dbReference type="EMBL" id="JAAGOX010000032">
    <property type="protein sequence ID" value="NDW46473.1"/>
    <property type="molecule type" value="Genomic_DNA"/>
</dbReference>
<feature type="chain" id="PRO_5025334482" description="Parvulin-like PPIase" evidence="9">
    <location>
        <begin position="24"/>
        <end position="283"/>
    </location>
</feature>
<dbReference type="AlphaFoldDB" id="A0A6B2NUS0"/>
<dbReference type="SUPFAM" id="SSF109998">
    <property type="entry name" value="Triger factor/SurA peptide-binding domain-like"/>
    <property type="match status" value="1"/>
</dbReference>
<protein>
    <recommendedName>
        <fullName evidence="4">Parvulin-like PPIase</fullName>
        <ecNumber evidence="3">5.2.1.8</ecNumber>
    </recommendedName>
    <alternativeName>
        <fullName evidence="6">Peptidyl-prolyl cis-trans isomerase plp</fullName>
    </alternativeName>
    <alternativeName>
        <fullName evidence="7">Rotamase plp</fullName>
    </alternativeName>
</protein>
<reference evidence="11" key="1">
    <citation type="submission" date="2020-02" db="EMBL/GenBank/DDBJ databases">
        <title>Delineation of the pyrene-degrading pathway in Roseobacter clade bacteria by genomic analysis.</title>
        <authorList>
            <person name="Zhou H."/>
            <person name="Wang H."/>
        </authorList>
    </citation>
    <scope>NUCLEOTIDE SEQUENCE</scope>
    <source>
        <strain evidence="11">PrR005</strain>
    </source>
</reference>
<evidence type="ECO:0000256" key="6">
    <source>
        <dbReference type="ARBA" id="ARBA00030642"/>
    </source>
</evidence>
<evidence type="ECO:0000256" key="9">
    <source>
        <dbReference type="SAM" id="SignalP"/>
    </source>
</evidence>
<dbReference type="PANTHER" id="PTHR47245:SF2">
    <property type="entry name" value="PEPTIDYL-PROLYL CIS-TRANS ISOMERASE HP_0175-RELATED"/>
    <property type="match status" value="1"/>
</dbReference>
<evidence type="ECO:0000259" key="10">
    <source>
        <dbReference type="PROSITE" id="PS50198"/>
    </source>
</evidence>
<accession>A0A6B2NUS0</accession>
<dbReference type="InterPro" id="IPR050245">
    <property type="entry name" value="PrsA_foldase"/>
</dbReference>
<evidence type="ECO:0000256" key="8">
    <source>
        <dbReference type="PROSITE-ProRule" id="PRU00278"/>
    </source>
</evidence>
<dbReference type="EC" id="5.2.1.8" evidence="3"/>
<evidence type="ECO:0000256" key="4">
    <source>
        <dbReference type="ARBA" id="ARBA00018370"/>
    </source>
</evidence>
<comment type="similarity">
    <text evidence="2">Belongs to the PpiC/parvulin rotamase family.</text>
</comment>
<evidence type="ECO:0000256" key="2">
    <source>
        <dbReference type="ARBA" id="ARBA00007656"/>
    </source>
</evidence>
<comment type="caution">
    <text evidence="11">The sequence shown here is derived from an EMBL/GenBank/DDBJ whole genome shotgun (WGS) entry which is preliminary data.</text>
</comment>
<organism evidence="11">
    <name type="scientific">Ruegeria sp. PrR005</name>
    <dbReference type="NCBI Taxonomy" id="2706882"/>
    <lineage>
        <taxon>Bacteria</taxon>
        <taxon>Pseudomonadati</taxon>
        <taxon>Pseudomonadota</taxon>
        <taxon>Alphaproteobacteria</taxon>
        <taxon>Rhodobacterales</taxon>
        <taxon>Roseobacteraceae</taxon>
        <taxon>Ruegeria</taxon>
    </lineage>
</organism>
<evidence type="ECO:0000256" key="5">
    <source>
        <dbReference type="ARBA" id="ARBA00023110"/>
    </source>
</evidence>
<feature type="domain" description="PpiC" evidence="10">
    <location>
        <begin position="135"/>
        <end position="224"/>
    </location>
</feature>
<evidence type="ECO:0000313" key="11">
    <source>
        <dbReference type="EMBL" id="NDW46473.1"/>
    </source>
</evidence>
<comment type="catalytic activity">
    <reaction evidence="1">
        <text>[protein]-peptidylproline (omega=180) = [protein]-peptidylproline (omega=0)</text>
        <dbReference type="Rhea" id="RHEA:16237"/>
        <dbReference type="Rhea" id="RHEA-COMP:10747"/>
        <dbReference type="Rhea" id="RHEA-COMP:10748"/>
        <dbReference type="ChEBI" id="CHEBI:83833"/>
        <dbReference type="ChEBI" id="CHEBI:83834"/>
        <dbReference type="EC" id="5.2.1.8"/>
    </reaction>
</comment>